<feature type="domain" description="Heterokaryon incompatibility" evidence="1">
    <location>
        <begin position="22"/>
        <end position="113"/>
    </location>
</feature>
<evidence type="ECO:0000313" key="3">
    <source>
        <dbReference type="Proteomes" id="UP000184330"/>
    </source>
</evidence>
<proteinExistence type="predicted"/>
<name>A0A1L7WLI9_9HELO</name>
<dbReference type="Pfam" id="PF06985">
    <property type="entry name" value="HET"/>
    <property type="match status" value="1"/>
</dbReference>
<sequence>MRLLHTSTLTLTEFIAEPFPPYAILSHRWDAEELTFQDLKSGLLPLAERSGYSKVAKCCAQAAEDGWQYAWIDSCCIDKTSSTELSEAINSMFRWYENGQVCYAYLSDVSDAEANHYAYNSAFRKSKWWTRGWTLQELLAPKTLVFFSRDWVDIGTKSSLGPLISAVTGVKDLRNFGNACVAAKMSWAARRETTRVEDKAYCLLGLFGVHMPLLYGEGNNAFIRLQLEILKASDDESIFAWEDRDNSQTEGGGLLATSVAAFKYSGDLKRTEGDRARPPFAMTNKGLRMEPLLIIPRFEKGVVINKGVPPHPPRPKVRSSSPELPHNSYLMPLNCGRESWREDSSLAIGIRHHGDGQCSRDSAEVSEYHPMEYLMIDYVLHRRLIYVRDRPARIIHSYEFELYKLSICTRSLLQYGISVSQRYTQGSRLNQGWDEDDKNGPQATLGVRNFAALMFTDNELSTFIVVFQVTVDEAWMDVLRANKNDSLKDIAKTVVNFTSRGRCLDRISKLLESGVSVSVALKKRIQSGTTQYLIEISIGPEGRLRWPEGMPIESKRVVKFVAFGIVIPKSGWKIEGLANTSQHKVPIDWNLQGSKRRGVINEWFEEESGITDSN</sequence>
<dbReference type="Proteomes" id="UP000184330">
    <property type="component" value="Unassembled WGS sequence"/>
</dbReference>
<gene>
    <name evidence="2" type="ORF">PAC_03493</name>
</gene>
<protein>
    <recommendedName>
        <fullName evidence="1">Heterokaryon incompatibility domain-containing protein</fullName>
    </recommendedName>
</protein>
<keyword evidence="3" id="KW-1185">Reference proteome</keyword>
<dbReference type="PANTHER" id="PTHR10622">
    <property type="entry name" value="HET DOMAIN-CONTAINING PROTEIN"/>
    <property type="match status" value="1"/>
</dbReference>
<evidence type="ECO:0000313" key="2">
    <source>
        <dbReference type="EMBL" id="CZR53613.1"/>
    </source>
</evidence>
<dbReference type="STRING" id="576137.A0A1L7WLI9"/>
<accession>A0A1L7WLI9</accession>
<reference evidence="2 3" key="1">
    <citation type="submission" date="2016-03" db="EMBL/GenBank/DDBJ databases">
        <authorList>
            <person name="Ploux O."/>
        </authorList>
    </citation>
    <scope>NUCLEOTIDE SEQUENCE [LARGE SCALE GENOMIC DNA]</scope>
    <source>
        <strain evidence="2 3">UAMH 11012</strain>
    </source>
</reference>
<dbReference type="AlphaFoldDB" id="A0A1L7WLI9"/>
<dbReference type="InterPro" id="IPR010730">
    <property type="entry name" value="HET"/>
</dbReference>
<dbReference type="OrthoDB" id="674604at2759"/>
<dbReference type="EMBL" id="FJOG01000004">
    <property type="protein sequence ID" value="CZR53613.1"/>
    <property type="molecule type" value="Genomic_DNA"/>
</dbReference>
<dbReference type="PANTHER" id="PTHR10622:SF10">
    <property type="entry name" value="HET DOMAIN-CONTAINING PROTEIN"/>
    <property type="match status" value="1"/>
</dbReference>
<evidence type="ECO:0000259" key="1">
    <source>
        <dbReference type="Pfam" id="PF06985"/>
    </source>
</evidence>
<organism evidence="2 3">
    <name type="scientific">Phialocephala subalpina</name>
    <dbReference type="NCBI Taxonomy" id="576137"/>
    <lineage>
        <taxon>Eukaryota</taxon>
        <taxon>Fungi</taxon>
        <taxon>Dikarya</taxon>
        <taxon>Ascomycota</taxon>
        <taxon>Pezizomycotina</taxon>
        <taxon>Leotiomycetes</taxon>
        <taxon>Helotiales</taxon>
        <taxon>Mollisiaceae</taxon>
        <taxon>Phialocephala</taxon>
        <taxon>Phialocephala fortinii species complex</taxon>
    </lineage>
</organism>